<geneLocation type="plasmid" evidence="3">
    <name>unnamed1</name>
</geneLocation>
<feature type="region of interest" description="Disordered" evidence="1">
    <location>
        <begin position="432"/>
        <end position="455"/>
    </location>
</feature>
<keyword evidence="3" id="KW-0614">Plasmid</keyword>
<evidence type="ECO:0000313" key="3">
    <source>
        <dbReference type="EMBL" id="XDP98443.1"/>
    </source>
</evidence>
<dbReference type="AlphaFoldDB" id="A0AB39M075"/>
<dbReference type="RefSeq" id="WP_369153520.1">
    <property type="nucleotide sequence ID" value="NZ_CP163430.1"/>
</dbReference>
<evidence type="ECO:0000256" key="1">
    <source>
        <dbReference type="SAM" id="MobiDB-lite"/>
    </source>
</evidence>
<organism evidence="3">
    <name type="scientific">Streptomyces sp. R02</name>
    <dbReference type="NCBI Taxonomy" id="3238623"/>
    <lineage>
        <taxon>Bacteria</taxon>
        <taxon>Bacillati</taxon>
        <taxon>Actinomycetota</taxon>
        <taxon>Actinomycetes</taxon>
        <taxon>Kitasatosporales</taxon>
        <taxon>Streptomycetaceae</taxon>
        <taxon>Streptomyces</taxon>
    </lineage>
</organism>
<dbReference type="EMBL" id="CP163430">
    <property type="protein sequence ID" value="XDP98443.1"/>
    <property type="molecule type" value="Genomic_DNA"/>
</dbReference>
<protein>
    <submittedName>
        <fullName evidence="3">Ferritin-like domain-containing protein</fullName>
    </submittedName>
</protein>
<accession>A0AB39M075</accession>
<dbReference type="InterPro" id="IPR012347">
    <property type="entry name" value="Ferritin-like"/>
</dbReference>
<evidence type="ECO:0000259" key="2">
    <source>
        <dbReference type="Pfam" id="PF12902"/>
    </source>
</evidence>
<sequence length="455" mass="49858">MSLSPDASILPGPPDVPTVRARLVEYLCEAAELEHSLCLQYLYAAFSLRANPPEDGLDDVQIETIREWKGQLLRLSREEMLHLGLVLNLLAAVGGAPYLQRPNFPQSERYYPLGVVSSLTPFSRATVDRFLAYETPTVLLSEVNGACGPDGRQMTVGMLYERIRELCLSVPEKELFIGPPHRQIDTAAVIDPDHVFDDDVLVGYGVEPFPVDSHASAMRAIDLIIEQGEGATEDTEDSHYGRLLRIRAQYDREETAAKAAGRVFEPARPMLENPAVRAVPDAVGTGLITEPLAREAAELFNSGYGLMVLMLLRLYGRAGESRAELRALQSVVFFPLMTMFVRPLGELLAELPAEAGDPARTAGPPFEFGRGIQLIPERSTAQRVFLERLRDLARRARRVADLAGATAAPARIVRRLEFLAENVQRLAGQYAVDTGEPGTPHSPASPSLEGAPRGT</sequence>
<feature type="domain" description="Iminophenyl-pyruvate dimer synthase" evidence="2">
    <location>
        <begin position="28"/>
        <end position="247"/>
    </location>
</feature>
<gene>
    <name evidence="3" type="ORF">AB5J57_33610</name>
</gene>
<reference evidence="3" key="1">
    <citation type="submission" date="2024-07" db="EMBL/GenBank/DDBJ databases">
        <authorList>
            <person name="Yu S.T."/>
        </authorList>
    </citation>
    <scope>NUCLEOTIDE SEQUENCE</scope>
    <source>
        <strain evidence="3">R02</strain>
        <plasmid evidence="3">unnamed1</plasmid>
    </source>
</reference>
<dbReference type="Pfam" id="PF12902">
    <property type="entry name" value="Ferritin-like"/>
    <property type="match status" value="1"/>
</dbReference>
<dbReference type="Gene3D" id="1.20.1260.10">
    <property type="match status" value="1"/>
</dbReference>
<dbReference type="InterPro" id="IPR026820">
    <property type="entry name" value="VioB/RebD_dom"/>
</dbReference>
<name>A0AB39M075_9ACTN</name>
<proteinExistence type="predicted"/>